<dbReference type="InterPro" id="IPR011663">
    <property type="entry name" value="UTRA"/>
</dbReference>
<dbReference type="GO" id="GO:0003700">
    <property type="term" value="F:DNA-binding transcription factor activity"/>
    <property type="evidence" value="ECO:0007669"/>
    <property type="project" value="InterPro"/>
</dbReference>
<organism evidence="6 7">
    <name type="scientific">Aneurinibacillus thermoaerophilus</name>
    <dbReference type="NCBI Taxonomy" id="143495"/>
    <lineage>
        <taxon>Bacteria</taxon>
        <taxon>Bacillati</taxon>
        <taxon>Bacillota</taxon>
        <taxon>Bacilli</taxon>
        <taxon>Bacillales</taxon>
        <taxon>Paenibacillaceae</taxon>
        <taxon>Aneurinibacillus group</taxon>
        <taxon>Aneurinibacillus</taxon>
    </lineage>
</organism>
<dbReference type="Pfam" id="PF07702">
    <property type="entry name" value="UTRA"/>
    <property type="match status" value="1"/>
</dbReference>
<feature type="domain" description="HTH gntR-type" evidence="4">
    <location>
        <begin position="9"/>
        <end position="75"/>
    </location>
</feature>
<evidence type="ECO:0000259" key="4">
    <source>
        <dbReference type="PROSITE" id="PS50949"/>
    </source>
</evidence>
<dbReference type="AlphaFoldDB" id="A0A1G7YYC6"/>
<dbReference type="RefSeq" id="WP_057898879.1">
    <property type="nucleotide sequence ID" value="NZ_CP080764.1"/>
</dbReference>
<protein>
    <submittedName>
        <fullName evidence="5">GntR family transcriptional regulator</fullName>
    </submittedName>
    <submittedName>
        <fullName evidence="6">Transcriptional regulator, GntR family</fullName>
    </submittedName>
</protein>
<reference evidence="5 8" key="2">
    <citation type="submission" date="2021-08" db="EMBL/GenBank/DDBJ databases">
        <title>Complete genome sequence of the strain Aneurinibacillus thermoaerophilus CCM 8960.</title>
        <authorList>
            <person name="Musilova J."/>
            <person name="Kourilova X."/>
            <person name="Pernicova I."/>
            <person name="Bezdicek M."/>
            <person name="Lengerova M."/>
            <person name="Obruca S."/>
            <person name="Sedlar K."/>
        </authorList>
    </citation>
    <scope>NUCLEOTIDE SEQUENCE [LARGE SCALE GENOMIC DNA]</scope>
    <source>
        <strain evidence="5 8">CCM 8960</strain>
    </source>
</reference>
<proteinExistence type="predicted"/>
<dbReference type="InterPro" id="IPR036390">
    <property type="entry name" value="WH_DNA-bd_sf"/>
</dbReference>
<evidence type="ECO:0000313" key="7">
    <source>
        <dbReference type="Proteomes" id="UP000198956"/>
    </source>
</evidence>
<dbReference type="Proteomes" id="UP000198956">
    <property type="component" value="Unassembled WGS sequence"/>
</dbReference>
<dbReference type="InterPro" id="IPR028978">
    <property type="entry name" value="Chorismate_lyase_/UTRA_dom_sf"/>
</dbReference>
<dbReference type="InterPro" id="IPR000524">
    <property type="entry name" value="Tscrpt_reg_HTH_GntR"/>
</dbReference>
<name>A0A1G7YYC6_ANETH</name>
<dbReference type="Gene3D" id="1.10.10.10">
    <property type="entry name" value="Winged helix-like DNA-binding domain superfamily/Winged helix DNA-binding domain"/>
    <property type="match status" value="1"/>
</dbReference>
<dbReference type="SUPFAM" id="SSF64288">
    <property type="entry name" value="Chorismate lyase-like"/>
    <property type="match status" value="1"/>
</dbReference>
<dbReference type="PRINTS" id="PR00035">
    <property type="entry name" value="HTHGNTR"/>
</dbReference>
<evidence type="ECO:0000256" key="3">
    <source>
        <dbReference type="ARBA" id="ARBA00023163"/>
    </source>
</evidence>
<sequence>MELDAKNPIPLHVQLKNILENQILQGQYTEKIPSERELMEMYSVSRSTVREAVSALVREGILEKKHGKGTFVSLKPVQEWLRITSFTETIKKMDIKLLDSGIVSTPENIENVSGFHDESYYIKRLRLKDNVPIAIENHYYPMEIGEKLAQYDLNKTILYDVLEGELGIHFWEAEQIITCGYLPKEEAKHLGVTESTCLLITERMITDPDGNLVEYYKGFFRADMYSFVMKMSRKPNLLV</sequence>
<evidence type="ECO:0000313" key="8">
    <source>
        <dbReference type="Proteomes" id="UP000826616"/>
    </source>
</evidence>
<dbReference type="GO" id="GO:0045892">
    <property type="term" value="P:negative regulation of DNA-templated transcription"/>
    <property type="evidence" value="ECO:0007669"/>
    <property type="project" value="TreeGrafter"/>
</dbReference>
<dbReference type="EMBL" id="CP080764">
    <property type="protein sequence ID" value="QYY44301.1"/>
    <property type="molecule type" value="Genomic_DNA"/>
</dbReference>
<dbReference type="PROSITE" id="PS50949">
    <property type="entry name" value="HTH_GNTR"/>
    <property type="match status" value="1"/>
</dbReference>
<dbReference type="InterPro" id="IPR050679">
    <property type="entry name" value="Bact_HTH_transcr_reg"/>
</dbReference>
<dbReference type="GeneID" id="97141518"/>
<dbReference type="EMBL" id="FNDE01000008">
    <property type="protein sequence ID" value="SDH01299.1"/>
    <property type="molecule type" value="Genomic_DNA"/>
</dbReference>
<keyword evidence="3" id="KW-0804">Transcription</keyword>
<dbReference type="GO" id="GO:0003677">
    <property type="term" value="F:DNA binding"/>
    <property type="evidence" value="ECO:0007669"/>
    <property type="project" value="UniProtKB-KW"/>
</dbReference>
<dbReference type="SMART" id="SM00866">
    <property type="entry name" value="UTRA"/>
    <property type="match status" value="1"/>
</dbReference>
<dbReference type="Proteomes" id="UP000826616">
    <property type="component" value="Chromosome"/>
</dbReference>
<keyword evidence="8" id="KW-1185">Reference proteome</keyword>
<evidence type="ECO:0000313" key="6">
    <source>
        <dbReference type="EMBL" id="SDH01299.1"/>
    </source>
</evidence>
<dbReference type="SMART" id="SM00345">
    <property type="entry name" value="HTH_GNTR"/>
    <property type="match status" value="1"/>
</dbReference>
<dbReference type="PANTHER" id="PTHR44846">
    <property type="entry name" value="MANNOSYL-D-GLYCERATE TRANSPORT/METABOLISM SYSTEM REPRESSOR MNGR-RELATED"/>
    <property type="match status" value="1"/>
</dbReference>
<gene>
    <name evidence="5" type="ORF">K3F53_09070</name>
    <name evidence="6" type="ORF">SAMN04489735_100857</name>
</gene>
<keyword evidence="2" id="KW-0238">DNA-binding</keyword>
<dbReference type="Pfam" id="PF00392">
    <property type="entry name" value="GntR"/>
    <property type="match status" value="1"/>
</dbReference>
<keyword evidence="1" id="KW-0805">Transcription regulation</keyword>
<dbReference type="Gene3D" id="3.40.1410.10">
    <property type="entry name" value="Chorismate lyase-like"/>
    <property type="match status" value="1"/>
</dbReference>
<dbReference type="PANTHER" id="PTHR44846:SF1">
    <property type="entry name" value="MANNOSYL-D-GLYCERATE TRANSPORT_METABOLISM SYSTEM REPRESSOR MNGR-RELATED"/>
    <property type="match status" value="1"/>
</dbReference>
<reference evidence="6 7" key="1">
    <citation type="submission" date="2016-10" db="EMBL/GenBank/DDBJ databases">
        <authorList>
            <person name="de Groot N.N."/>
        </authorList>
    </citation>
    <scope>NUCLEOTIDE SEQUENCE [LARGE SCALE GENOMIC DNA]</scope>
    <source>
        <strain evidence="6 7">L 420-91</strain>
    </source>
</reference>
<accession>A0A1G7YYC6</accession>
<dbReference type="InterPro" id="IPR036388">
    <property type="entry name" value="WH-like_DNA-bd_sf"/>
</dbReference>
<evidence type="ECO:0000256" key="1">
    <source>
        <dbReference type="ARBA" id="ARBA00023015"/>
    </source>
</evidence>
<dbReference type="SUPFAM" id="SSF46785">
    <property type="entry name" value="Winged helix' DNA-binding domain"/>
    <property type="match status" value="1"/>
</dbReference>
<dbReference type="CDD" id="cd07377">
    <property type="entry name" value="WHTH_GntR"/>
    <property type="match status" value="1"/>
</dbReference>
<evidence type="ECO:0000313" key="5">
    <source>
        <dbReference type="EMBL" id="QYY44301.1"/>
    </source>
</evidence>
<evidence type="ECO:0000256" key="2">
    <source>
        <dbReference type="ARBA" id="ARBA00023125"/>
    </source>
</evidence>
<dbReference type="OrthoDB" id="457376at2"/>